<keyword evidence="7 10" id="KW-1015">Disulfide bond</keyword>
<dbReference type="eggNOG" id="KOG3627">
    <property type="taxonomic scope" value="Eukaryota"/>
</dbReference>
<feature type="domain" description="SRCR" evidence="14">
    <location>
        <begin position="163"/>
        <end position="263"/>
    </location>
</feature>
<feature type="domain" description="SRCR" evidence="14">
    <location>
        <begin position="274"/>
        <end position="375"/>
    </location>
</feature>
<feature type="disulfide bond" evidence="10">
    <location>
        <begin position="457"/>
        <end position="467"/>
    </location>
</feature>
<feature type="disulfide bond" evidence="10">
    <location>
        <begin position="234"/>
        <end position="244"/>
    </location>
</feature>
<evidence type="ECO:0000256" key="5">
    <source>
        <dbReference type="ARBA" id="ARBA00022989"/>
    </source>
</evidence>
<dbReference type="FunFam" id="3.10.250.10:FF:000007">
    <property type="entry name" value="Soluble scavenger receptor cysteine-rich domain-containing protein SSC5D"/>
    <property type="match status" value="1"/>
</dbReference>
<feature type="region of interest" description="Disordered" evidence="11">
    <location>
        <begin position="1048"/>
        <end position="1068"/>
    </location>
</feature>
<feature type="domain" description="SRCR" evidence="14">
    <location>
        <begin position="36"/>
        <end position="152"/>
    </location>
</feature>
<reference evidence="16" key="1">
    <citation type="journal article" date="2010" name="Nature">
        <title>The Amphimedon queenslandica genome and the evolution of animal complexity.</title>
        <authorList>
            <person name="Srivastava M."/>
            <person name="Simakov O."/>
            <person name="Chapman J."/>
            <person name="Fahey B."/>
            <person name="Gauthier M.E."/>
            <person name="Mitros T."/>
            <person name="Richards G.S."/>
            <person name="Conaco C."/>
            <person name="Dacre M."/>
            <person name="Hellsten U."/>
            <person name="Larroux C."/>
            <person name="Putnam N.H."/>
            <person name="Stanke M."/>
            <person name="Adamska M."/>
            <person name="Darling A."/>
            <person name="Degnan S.M."/>
            <person name="Oakley T.H."/>
            <person name="Plachetzki D.C."/>
            <person name="Zhai Y."/>
            <person name="Adamski M."/>
            <person name="Calcino A."/>
            <person name="Cummins S.F."/>
            <person name="Goodstein D.M."/>
            <person name="Harris C."/>
            <person name="Jackson D.J."/>
            <person name="Leys S.P."/>
            <person name="Shu S."/>
            <person name="Woodcroft B.J."/>
            <person name="Vervoort M."/>
            <person name="Kosik K.S."/>
            <person name="Manning G."/>
            <person name="Degnan B.M."/>
            <person name="Rokhsar D.S."/>
        </authorList>
    </citation>
    <scope>NUCLEOTIDE SEQUENCE [LARGE SCALE GENOMIC DNA]</scope>
</reference>
<reference evidence="15" key="2">
    <citation type="submission" date="2017-05" db="UniProtKB">
        <authorList>
            <consortium name="EnsemblMetazoa"/>
        </authorList>
    </citation>
    <scope>IDENTIFICATION</scope>
</reference>
<sequence>MMRTMKRETTAAGVILMTLILFHCTLGQTTCSNGELRLMPPTGNVPSTDTHRVTGTLEICFNNLWGSICVPDPSNWTHEDARVACKQLGYSSNGAIPLNGGYYGQSAGPVHLSQNIKCDGDESSLLNCIMINGGGTDGGTCTHAQDVGVACEVEGFSCSSGDVRLSGGGSSNEGRVEVCNGEGEYGTICDDHWDSNDAGVVCSQLGYMREGSITLGRSAYGEGIGYISVTHIGCFGTEDNITSCDTDSISTCSHSEDASVICRVPNPVCLDGEVRLVNGRIPSEGRVEVCYNGVWGSVCHDYWGDTDAGVACSQLGYSSQGAKAIKYADFGEGDGPILLDNVQCQGTERYLNECSSNDVGAHNCRHSQDAGVICQDPSFTCTNGHVRLVGGATSGEGRVEICHDNHYGSVCNDRWGQEEAEVVCGQLGFQRKGSIGISGSTYYGSGVGLIYLDDVTCNGNEDNLFECTHRGIGRSNCYHHQDAAVICKNTTPSCTDGEVRLVNGSRPNEGRVEACYSGVWSGICDNDWTIEDATVICNKLNYNDNNNAFPPVSVPGGYYPPSGGPTIFSSPDCNGSESDILQCLNISNIGTGTCYSDEHVGVICPVHKVDGANVRTQYCSNGEIRLVDGGSGNQGRVEVCHNSVWGSVCDDGWGQLEASVVCRQLGYNLTTTRAIPTPRGIFKPGSGPVFLSDVQCYGIENNLMKCSGASVRYQDCPHSNDAGVICMSLPCTDGDIRLAEGVRESEGILERCHEGEWHGICGGEEELTTEQVGGVCMHLGYTNKNAYIRPGLFSSSHSLTLRMSQCSDDSDFIGCIREEGSITTGAQCPVGKVLGVVCQVTDMEMLCSTGDVRLVGGASHTEGRLEVCVGGEWGSVCDDHWDNKGATTVCRQLGYPHTAATGVGGSHFGPGNGGIFLDNIRCQGNETDLLECDSSSLKTHNCDHREDAGVICQDIVQPTTTATAVTPPRITVTTTVQVTEENSSTGSQDGSGGVRTNGLVGDISTKTLIIAVASLITVCVFIVCITVITIIIFKYRRLRLKLKGGVPVPTDVSSQKTDSVIGSPPPDI</sequence>
<dbReference type="SMART" id="SM00202">
    <property type="entry name" value="SR"/>
    <property type="match status" value="8"/>
</dbReference>
<proteinExistence type="predicted"/>
<dbReference type="EnsemblMetazoa" id="Aqu2.1.20689_001">
    <property type="protein sequence ID" value="Aqu2.1.20689_001"/>
    <property type="gene ID" value="Aqu2.1.20689"/>
</dbReference>
<keyword evidence="16" id="KW-1185">Reference proteome</keyword>
<feature type="disulfide bond" evidence="10">
    <location>
        <begin position="573"/>
        <end position="583"/>
    </location>
</feature>
<keyword evidence="4" id="KW-0677">Repeat</keyword>
<evidence type="ECO:0000256" key="9">
    <source>
        <dbReference type="ARBA" id="ARBA00023180"/>
    </source>
</evidence>
<feature type="disulfide bond" evidence="10">
    <location>
        <begin position="696"/>
        <end position="706"/>
    </location>
</feature>
<dbReference type="Proteomes" id="UP000007879">
    <property type="component" value="Unassembled WGS sequence"/>
</dbReference>
<dbReference type="OrthoDB" id="6338524at2759"/>
<keyword evidence="9" id="KW-0325">Glycoprotein</keyword>
<evidence type="ECO:0000313" key="15">
    <source>
        <dbReference type="EnsemblMetazoa" id="Aqu2.1.20689_001"/>
    </source>
</evidence>
<protein>
    <recommendedName>
        <fullName evidence="14">SRCR domain-containing protein</fullName>
    </recommendedName>
</protein>
<evidence type="ECO:0000256" key="4">
    <source>
        <dbReference type="ARBA" id="ARBA00022737"/>
    </source>
</evidence>
<dbReference type="FunFam" id="3.10.250.10:FF:000016">
    <property type="entry name" value="Scavenger receptor cysteine-rich protein type 12"/>
    <property type="match status" value="1"/>
</dbReference>
<keyword evidence="8" id="KW-0675">Receptor</keyword>
<dbReference type="InterPro" id="IPR036772">
    <property type="entry name" value="SRCR-like_dom_sf"/>
</dbReference>
<feature type="compositionally biased region" description="Polar residues" evidence="11">
    <location>
        <begin position="1051"/>
        <end position="1060"/>
    </location>
</feature>
<feature type="disulfide bond" evidence="10">
    <location>
        <begin position="344"/>
        <end position="354"/>
    </location>
</feature>
<evidence type="ECO:0000256" key="11">
    <source>
        <dbReference type="SAM" id="MobiDB-lite"/>
    </source>
</evidence>
<dbReference type="InParanoid" id="A0A1X7TYU7"/>
<dbReference type="PANTHER" id="PTHR48071">
    <property type="entry name" value="SRCR DOMAIN-CONTAINING PROTEIN"/>
    <property type="match status" value="1"/>
</dbReference>
<comment type="subcellular location">
    <subcellularLocation>
        <location evidence="1">Membrane</location>
        <topology evidence="1">Single-pass membrane protein</topology>
    </subcellularLocation>
</comment>
<feature type="domain" description="SRCR" evidence="14">
    <location>
        <begin position="624"/>
        <end position="727"/>
    </location>
</feature>
<comment type="caution">
    <text evidence="10">Lacks conserved residue(s) required for the propagation of feature annotation.</text>
</comment>
<evidence type="ECO:0000256" key="8">
    <source>
        <dbReference type="ARBA" id="ARBA00023170"/>
    </source>
</evidence>
<dbReference type="FunFam" id="3.10.250.10:FF:000001">
    <property type="entry name" value="Lysyl oxidase 4 isoform X1"/>
    <property type="match status" value="1"/>
</dbReference>
<feature type="disulfide bond" evidence="10">
    <location>
        <begin position="118"/>
        <end position="128"/>
    </location>
</feature>
<dbReference type="Gene3D" id="3.10.250.10">
    <property type="entry name" value="SRCR-like domain"/>
    <property type="match status" value="8"/>
</dbReference>
<gene>
    <name evidence="15" type="primary">100638739</name>
</gene>
<feature type="chain" id="PRO_5012778777" description="SRCR domain-containing protein" evidence="13">
    <location>
        <begin position="28"/>
        <end position="1068"/>
    </location>
</feature>
<feature type="transmembrane region" description="Helical" evidence="12">
    <location>
        <begin position="1008"/>
        <end position="1033"/>
    </location>
</feature>
<accession>A0A1X7TYU7</accession>
<evidence type="ECO:0000259" key="14">
    <source>
        <dbReference type="PROSITE" id="PS50287"/>
    </source>
</evidence>
<dbReference type="InterPro" id="IPR001190">
    <property type="entry name" value="SRCR"/>
</dbReference>
<dbReference type="PROSITE" id="PS00420">
    <property type="entry name" value="SRCR_1"/>
    <property type="match status" value="3"/>
</dbReference>
<dbReference type="EnsemblMetazoa" id="XM_020001342.1">
    <property type="protein sequence ID" value="XP_019856901.1"/>
    <property type="gene ID" value="LOC100638739"/>
</dbReference>
<dbReference type="KEGG" id="aqu:100638739"/>
<keyword evidence="3 13" id="KW-0732">Signal</keyword>
<evidence type="ECO:0000256" key="12">
    <source>
        <dbReference type="SAM" id="Phobius"/>
    </source>
</evidence>
<organism evidence="15">
    <name type="scientific">Amphimedon queenslandica</name>
    <name type="common">Sponge</name>
    <dbReference type="NCBI Taxonomy" id="400682"/>
    <lineage>
        <taxon>Eukaryota</taxon>
        <taxon>Metazoa</taxon>
        <taxon>Porifera</taxon>
        <taxon>Demospongiae</taxon>
        <taxon>Heteroscleromorpha</taxon>
        <taxon>Haplosclerida</taxon>
        <taxon>Niphatidae</taxon>
        <taxon>Amphimedon</taxon>
    </lineage>
</organism>
<evidence type="ECO:0000256" key="2">
    <source>
        <dbReference type="ARBA" id="ARBA00022692"/>
    </source>
</evidence>
<feature type="disulfide bond" evidence="10">
    <location>
        <begin position="922"/>
        <end position="932"/>
    </location>
</feature>
<dbReference type="PANTHER" id="PTHR48071:SF28">
    <property type="entry name" value="SRCR DOMAIN-CONTAINING PROTEIN"/>
    <property type="match status" value="1"/>
</dbReference>
<evidence type="ECO:0000256" key="1">
    <source>
        <dbReference type="ARBA" id="ARBA00004167"/>
    </source>
</evidence>
<evidence type="ECO:0000256" key="3">
    <source>
        <dbReference type="ARBA" id="ARBA00022729"/>
    </source>
</evidence>
<evidence type="ECO:0000256" key="7">
    <source>
        <dbReference type="ARBA" id="ARBA00023157"/>
    </source>
</evidence>
<feature type="domain" description="SRCR" evidence="14">
    <location>
        <begin position="736"/>
        <end position="839"/>
    </location>
</feature>
<evidence type="ECO:0000256" key="6">
    <source>
        <dbReference type="ARBA" id="ARBA00023136"/>
    </source>
</evidence>
<dbReference type="AlphaFoldDB" id="A0A1X7TYU7"/>
<dbReference type="SUPFAM" id="SSF56487">
    <property type="entry name" value="SRCR-like"/>
    <property type="match status" value="8"/>
</dbReference>
<dbReference type="FunFam" id="3.10.250.10:FF:000006">
    <property type="entry name" value="neurotrypsin isoform X2"/>
    <property type="match status" value="2"/>
</dbReference>
<feature type="domain" description="SRCR" evidence="14">
    <location>
        <begin position="386"/>
        <end position="488"/>
    </location>
</feature>
<dbReference type="PRINTS" id="PR00258">
    <property type="entry name" value="SPERACTRCPTR"/>
</dbReference>
<dbReference type="FunFam" id="3.10.250.10:FF:000011">
    <property type="entry name" value="Scavenger receptor class A member 5"/>
    <property type="match status" value="1"/>
</dbReference>
<feature type="domain" description="SRCR" evidence="14">
    <location>
        <begin position="852"/>
        <end position="953"/>
    </location>
</feature>
<feature type="domain" description="SRCR" evidence="14">
    <location>
        <begin position="499"/>
        <end position="605"/>
    </location>
</feature>
<evidence type="ECO:0000256" key="10">
    <source>
        <dbReference type="PROSITE-ProRule" id="PRU00196"/>
    </source>
</evidence>
<evidence type="ECO:0000313" key="16">
    <source>
        <dbReference type="Proteomes" id="UP000007879"/>
    </source>
</evidence>
<keyword evidence="2 12" id="KW-0812">Transmembrane</keyword>
<keyword evidence="5 12" id="KW-1133">Transmembrane helix</keyword>
<dbReference type="GO" id="GO:0016020">
    <property type="term" value="C:membrane"/>
    <property type="evidence" value="ECO:0007669"/>
    <property type="project" value="UniProtKB-SubCell"/>
</dbReference>
<keyword evidence="6 12" id="KW-0472">Membrane</keyword>
<name>A0A1X7TYU7_AMPQE</name>
<dbReference type="Pfam" id="PF00530">
    <property type="entry name" value="SRCR"/>
    <property type="match status" value="7"/>
</dbReference>
<feature type="signal peptide" evidence="13">
    <location>
        <begin position="1"/>
        <end position="27"/>
    </location>
</feature>
<evidence type="ECO:0000256" key="13">
    <source>
        <dbReference type="SAM" id="SignalP"/>
    </source>
</evidence>
<dbReference type="PROSITE" id="PS50287">
    <property type="entry name" value="SRCR_2"/>
    <property type="match status" value="8"/>
</dbReference>